<comment type="similarity">
    <text evidence="2">Belongs to the RIB43A family.</text>
</comment>
<dbReference type="Pfam" id="PF05914">
    <property type="entry name" value="RIB43A"/>
    <property type="match status" value="1"/>
</dbReference>
<keyword evidence="8" id="KW-0966">Cell projection</keyword>
<keyword evidence="6" id="KW-0969">Cilium</keyword>
<evidence type="ECO:0000256" key="6">
    <source>
        <dbReference type="ARBA" id="ARBA00023069"/>
    </source>
</evidence>
<dbReference type="PANTHER" id="PTHR14517">
    <property type="entry name" value="RIB43A-RELATED"/>
    <property type="match status" value="1"/>
</dbReference>
<evidence type="ECO:0000256" key="9">
    <source>
        <dbReference type="ARBA" id="ARBA00046435"/>
    </source>
</evidence>
<evidence type="ECO:0000256" key="1">
    <source>
        <dbReference type="ARBA" id="ARBA00004611"/>
    </source>
</evidence>
<comment type="subunit">
    <text evidence="9">Microtubule inner protein component of sperm flagellar doublet microtubules.</text>
</comment>
<evidence type="ECO:0000256" key="3">
    <source>
        <dbReference type="ARBA" id="ARBA00022490"/>
    </source>
</evidence>
<dbReference type="PANTHER" id="PTHR14517:SF6">
    <property type="entry name" value="RE41410P"/>
    <property type="match status" value="1"/>
</dbReference>
<keyword evidence="3" id="KW-0963">Cytoplasm</keyword>
<proteinExistence type="inferred from homology"/>
<dbReference type="EMBL" id="JAPXFL010000007">
    <property type="protein sequence ID" value="KAK9503457.1"/>
    <property type="molecule type" value="Genomic_DNA"/>
</dbReference>
<organism evidence="11 12">
    <name type="scientific">Rhynocoris fuscipes</name>
    <dbReference type="NCBI Taxonomy" id="488301"/>
    <lineage>
        <taxon>Eukaryota</taxon>
        <taxon>Metazoa</taxon>
        <taxon>Ecdysozoa</taxon>
        <taxon>Arthropoda</taxon>
        <taxon>Hexapoda</taxon>
        <taxon>Insecta</taxon>
        <taxon>Pterygota</taxon>
        <taxon>Neoptera</taxon>
        <taxon>Paraneoptera</taxon>
        <taxon>Hemiptera</taxon>
        <taxon>Heteroptera</taxon>
        <taxon>Panheteroptera</taxon>
        <taxon>Cimicomorpha</taxon>
        <taxon>Reduviidae</taxon>
        <taxon>Harpactorinae</taxon>
        <taxon>Harpactorini</taxon>
        <taxon>Rhynocoris</taxon>
    </lineage>
</organism>
<evidence type="ECO:0000313" key="12">
    <source>
        <dbReference type="Proteomes" id="UP001461498"/>
    </source>
</evidence>
<evidence type="ECO:0000313" key="11">
    <source>
        <dbReference type="EMBL" id="KAK9503457.1"/>
    </source>
</evidence>
<evidence type="ECO:0000256" key="5">
    <source>
        <dbReference type="ARBA" id="ARBA00023054"/>
    </source>
</evidence>
<evidence type="ECO:0000256" key="4">
    <source>
        <dbReference type="ARBA" id="ARBA00022846"/>
    </source>
</evidence>
<comment type="subcellular location">
    <subcellularLocation>
        <location evidence="1">Cytoplasm</location>
        <location evidence="1">Cytoskeleton</location>
        <location evidence="1">Flagellum axoneme</location>
    </subcellularLocation>
</comment>
<evidence type="ECO:0000256" key="8">
    <source>
        <dbReference type="ARBA" id="ARBA00023273"/>
    </source>
</evidence>
<name>A0AAW1D3K0_9HEMI</name>
<keyword evidence="4" id="KW-0282">Flagellum</keyword>
<protein>
    <recommendedName>
        <fullName evidence="13">RIB43A-like with coiled-coils protein 2</fullName>
    </recommendedName>
</protein>
<keyword evidence="5 10" id="KW-0175">Coiled coil</keyword>
<evidence type="ECO:0000256" key="2">
    <source>
        <dbReference type="ARBA" id="ARBA00006875"/>
    </source>
</evidence>
<keyword evidence="12" id="KW-1185">Reference proteome</keyword>
<evidence type="ECO:0008006" key="13">
    <source>
        <dbReference type="Google" id="ProtNLM"/>
    </source>
</evidence>
<dbReference type="AlphaFoldDB" id="A0AAW1D3K0"/>
<accession>A0AAW1D3K0</accession>
<keyword evidence="7" id="KW-0206">Cytoskeleton</keyword>
<evidence type="ECO:0000256" key="7">
    <source>
        <dbReference type="ARBA" id="ARBA00023212"/>
    </source>
</evidence>
<dbReference type="InterPro" id="IPR008805">
    <property type="entry name" value="RIB43A"/>
</dbReference>
<sequence>MMLNWDRIIPRTDKEIREQLKYERIRHCENLRKIRFFNAKNRLIGQDKEALDKQIEEKKMLKELEQEKEKSFLLKKAAELQIENSLQERVDKQRKAMAREVDIYRLTEQKKENRREFDLNDPKEITNQMPMRLPDPNALDPREETMGSFLKFSSEDYTGEQTKALKKHLWLSLAKQISENCIKKRTADMDHLRDGQDAMRLDALMNKLMAAEEQRKLDEIKATMAYNQRKAEFDRERREYEKRKDHEDILAHLDTINQSEFYSEGTSEQKSWIGLNQIRPKNYRGMTDEEIKDIKQYQLKQIEEMKERKLAEKKLENFWAFDEDMMTRTLHIRDGIEEATRKQISQQILQENIKLAALQQIQRDEATRIATDNFPTEEYFDCWNSGTR</sequence>
<dbReference type="Proteomes" id="UP001461498">
    <property type="component" value="Unassembled WGS sequence"/>
</dbReference>
<evidence type="ECO:0000256" key="10">
    <source>
        <dbReference type="SAM" id="Coils"/>
    </source>
</evidence>
<feature type="coiled-coil region" evidence="10">
    <location>
        <begin position="48"/>
        <end position="95"/>
    </location>
</feature>
<gene>
    <name evidence="11" type="ORF">O3M35_010007</name>
</gene>
<comment type="caution">
    <text evidence="11">The sequence shown here is derived from an EMBL/GenBank/DDBJ whole genome shotgun (WGS) entry which is preliminary data.</text>
</comment>
<reference evidence="11 12" key="1">
    <citation type="submission" date="2022-12" db="EMBL/GenBank/DDBJ databases">
        <title>Chromosome-level genome assembly of true bugs.</title>
        <authorList>
            <person name="Ma L."/>
            <person name="Li H."/>
        </authorList>
    </citation>
    <scope>NUCLEOTIDE SEQUENCE [LARGE SCALE GENOMIC DNA]</scope>
    <source>
        <strain evidence="11">Lab_2022b</strain>
    </source>
</reference>